<gene>
    <name evidence="1" type="ORF">AKL21_07435</name>
</gene>
<comment type="caution">
    <text evidence="1">The sequence shown here is derived from an EMBL/GenBank/DDBJ whole genome shotgun (WGS) entry which is preliminary data.</text>
</comment>
<evidence type="ECO:0000313" key="2">
    <source>
        <dbReference type="Proteomes" id="UP000216797"/>
    </source>
</evidence>
<dbReference type="RefSeq" id="WP_095006607.1">
    <property type="nucleotide sequence ID" value="NZ_JBKVRM010000016.1"/>
</dbReference>
<dbReference type="AlphaFoldDB" id="A0A267HRV0"/>
<dbReference type="Proteomes" id="UP000216797">
    <property type="component" value="Unassembled WGS sequence"/>
</dbReference>
<keyword evidence="2" id="KW-1185">Reference proteome</keyword>
<accession>A0A267HRV0</accession>
<name>A0A267HRV0_9ENTE</name>
<dbReference type="EMBL" id="LHUG01000005">
    <property type="protein sequence ID" value="PAB01079.1"/>
    <property type="molecule type" value="Genomic_DNA"/>
</dbReference>
<reference evidence="1 2" key="1">
    <citation type="submission" date="2015-08" db="EMBL/GenBank/DDBJ databases">
        <title>Enterococcus genome sequence.</title>
        <authorList>
            <person name="Acedo J.Z."/>
            <person name="Vederas J.C."/>
        </authorList>
    </citation>
    <scope>NUCLEOTIDE SEQUENCE [LARGE SCALE GENOMIC DNA]</scope>
    <source>
        <strain evidence="1 2">49</strain>
    </source>
</reference>
<sequence length="75" mass="8550">MKITIEATIGSSQEQKVTVSIDKEQVGKFIFRKLDKSQYDIVREDNDSLLIVNPKTKQPIVQLRNGEGITLYPEN</sequence>
<organism evidence="1 2">
    <name type="scientific">Enterococcus canintestini</name>
    <dbReference type="NCBI Taxonomy" id="317010"/>
    <lineage>
        <taxon>Bacteria</taxon>
        <taxon>Bacillati</taxon>
        <taxon>Bacillota</taxon>
        <taxon>Bacilli</taxon>
        <taxon>Lactobacillales</taxon>
        <taxon>Enterococcaceae</taxon>
        <taxon>Enterococcus</taxon>
    </lineage>
</organism>
<proteinExistence type="predicted"/>
<evidence type="ECO:0000313" key="1">
    <source>
        <dbReference type="EMBL" id="PAB01079.1"/>
    </source>
</evidence>
<protein>
    <submittedName>
        <fullName evidence="1">Uncharacterized protein</fullName>
    </submittedName>
</protein>